<name>A0A4Y7QFU6_9AGAM</name>
<reference evidence="1 2" key="1">
    <citation type="submission" date="2018-06" db="EMBL/GenBank/DDBJ databases">
        <title>A transcriptomic atlas of mushroom development highlights an independent origin of complex multicellularity.</title>
        <authorList>
            <consortium name="DOE Joint Genome Institute"/>
            <person name="Krizsan K."/>
            <person name="Almasi E."/>
            <person name="Merenyi Z."/>
            <person name="Sahu N."/>
            <person name="Viragh M."/>
            <person name="Koszo T."/>
            <person name="Mondo S."/>
            <person name="Kiss B."/>
            <person name="Balint B."/>
            <person name="Kues U."/>
            <person name="Barry K."/>
            <person name="Hegedus J.C."/>
            <person name="Henrissat B."/>
            <person name="Johnson J."/>
            <person name="Lipzen A."/>
            <person name="Ohm R."/>
            <person name="Nagy I."/>
            <person name="Pangilinan J."/>
            <person name="Yan J."/>
            <person name="Xiong Y."/>
            <person name="Grigoriev I.V."/>
            <person name="Hibbett D.S."/>
            <person name="Nagy L.G."/>
        </authorList>
    </citation>
    <scope>NUCLEOTIDE SEQUENCE [LARGE SCALE GENOMIC DNA]</scope>
    <source>
        <strain evidence="1 2">SZMC22713</strain>
    </source>
</reference>
<dbReference type="Proteomes" id="UP000294933">
    <property type="component" value="Unassembled WGS sequence"/>
</dbReference>
<organism evidence="1 2">
    <name type="scientific">Rickenella mellea</name>
    <dbReference type="NCBI Taxonomy" id="50990"/>
    <lineage>
        <taxon>Eukaryota</taxon>
        <taxon>Fungi</taxon>
        <taxon>Dikarya</taxon>
        <taxon>Basidiomycota</taxon>
        <taxon>Agaricomycotina</taxon>
        <taxon>Agaricomycetes</taxon>
        <taxon>Hymenochaetales</taxon>
        <taxon>Rickenellaceae</taxon>
        <taxon>Rickenella</taxon>
    </lineage>
</organism>
<sequence>MSFSFSVQFPLSCLSNAGDIGLGQSGRYRKPIWSPDNFIDHLGVVWHVAAFSDTITLGPVAPFPQNTEVSRHMGINEVMLGVWGSAPHCSRKCLTYNSERSLSFKRRSITVRDLINTEFTTEPVSHQVLHLSCIEAFRLHTVLNSRRGNATSAMCTELAELTRLLPSRVRV</sequence>
<proteinExistence type="predicted"/>
<protein>
    <submittedName>
        <fullName evidence="1">Uncharacterized protein</fullName>
    </submittedName>
</protein>
<dbReference type="AlphaFoldDB" id="A0A4Y7QFU6"/>
<dbReference type="VEuPathDB" id="FungiDB:BD410DRAFT_783610"/>
<accession>A0A4Y7QFU6</accession>
<gene>
    <name evidence="1" type="ORF">BD410DRAFT_783610</name>
</gene>
<evidence type="ECO:0000313" key="1">
    <source>
        <dbReference type="EMBL" id="TDL26553.1"/>
    </source>
</evidence>
<keyword evidence="2" id="KW-1185">Reference proteome</keyword>
<evidence type="ECO:0000313" key="2">
    <source>
        <dbReference type="Proteomes" id="UP000294933"/>
    </source>
</evidence>
<dbReference type="EMBL" id="ML170161">
    <property type="protein sequence ID" value="TDL26553.1"/>
    <property type="molecule type" value="Genomic_DNA"/>
</dbReference>